<dbReference type="EMBL" id="BAABDQ010000033">
    <property type="protein sequence ID" value="GAA3598512.1"/>
    <property type="molecule type" value="Genomic_DNA"/>
</dbReference>
<keyword evidence="1" id="KW-0677">Repeat</keyword>
<feature type="domain" description="Clp R" evidence="3">
    <location>
        <begin position="2"/>
        <end position="144"/>
    </location>
</feature>
<dbReference type="PANTHER" id="PTHR47016:SF5">
    <property type="entry name" value="CLP DOMAIN SUPERFAMILY PROTEIN"/>
    <property type="match status" value="1"/>
</dbReference>
<name>A0ABP6Z6U4_9ACTN</name>
<organism evidence="4 5">
    <name type="scientific">Nonomuraea rosea</name>
    <dbReference type="NCBI Taxonomy" id="638574"/>
    <lineage>
        <taxon>Bacteria</taxon>
        <taxon>Bacillati</taxon>
        <taxon>Actinomycetota</taxon>
        <taxon>Actinomycetes</taxon>
        <taxon>Streptosporangiales</taxon>
        <taxon>Streptosporangiaceae</taxon>
        <taxon>Nonomuraea</taxon>
    </lineage>
</organism>
<dbReference type="PROSITE" id="PS51903">
    <property type="entry name" value="CLP_R"/>
    <property type="match status" value="1"/>
</dbReference>
<dbReference type="PANTHER" id="PTHR47016">
    <property type="entry name" value="ATP-DEPENDENT CLP PROTEASE ATP-BINDING SUBUNIT CLPT1, CHLOROPLASTIC"/>
    <property type="match status" value="1"/>
</dbReference>
<dbReference type="SUPFAM" id="SSF81923">
    <property type="entry name" value="Double Clp-N motif"/>
    <property type="match status" value="1"/>
</dbReference>
<keyword evidence="5" id="KW-1185">Reference proteome</keyword>
<dbReference type="InterPro" id="IPR044217">
    <property type="entry name" value="CLPT1/2"/>
</dbReference>
<accession>A0ABP6Z6U4</accession>
<proteinExistence type="predicted"/>
<evidence type="ECO:0000259" key="3">
    <source>
        <dbReference type="PROSITE" id="PS51903"/>
    </source>
</evidence>
<dbReference type="InterPro" id="IPR004176">
    <property type="entry name" value="Clp_R_N"/>
</dbReference>
<dbReference type="Pfam" id="PF02861">
    <property type="entry name" value="Clp_N"/>
    <property type="match status" value="1"/>
</dbReference>
<evidence type="ECO:0000313" key="4">
    <source>
        <dbReference type="EMBL" id="GAA3598512.1"/>
    </source>
</evidence>
<sequence>MFEKLTDRARRVVVLSQDEARMLNHDYIGPEHILLGLIREDEAVAATVLKNLGLSLEGVRRQVEESQGRGQSAASGHLPFTPSASEVLQASNQESAQRGLDYIGTEHLLLGLTRDGTSVAAQVLVKLGADLDRVRRATDELVQQYTAK</sequence>
<gene>
    <name evidence="4" type="ORF">GCM10022419_097530</name>
</gene>
<evidence type="ECO:0000256" key="1">
    <source>
        <dbReference type="PROSITE-ProRule" id="PRU01251"/>
    </source>
</evidence>
<evidence type="ECO:0000313" key="5">
    <source>
        <dbReference type="Proteomes" id="UP001500630"/>
    </source>
</evidence>
<dbReference type="Gene3D" id="1.10.1780.10">
    <property type="entry name" value="Clp, N-terminal domain"/>
    <property type="match status" value="1"/>
</dbReference>
<feature type="region of interest" description="Disordered" evidence="2">
    <location>
        <begin position="63"/>
        <end position="92"/>
    </location>
</feature>
<dbReference type="Proteomes" id="UP001500630">
    <property type="component" value="Unassembled WGS sequence"/>
</dbReference>
<evidence type="ECO:0000256" key="2">
    <source>
        <dbReference type="SAM" id="MobiDB-lite"/>
    </source>
</evidence>
<reference evidence="5" key="1">
    <citation type="journal article" date="2019" name="Int. J. Syst. Evol. Microbiol.">
        <title>The Global Catalogue of Microorganisms (GCM) 10K type strain sequencing project: providing services to taxonomists for standard genome sequencing and annotation.</title>
        <authorList>
            <consortium name="The Broad Institute Genomics Platform"/>
            <consortium name="The Broad Institute Genome Sequencing Center for Infectious Disease"/>
            <person name="Wu L."/>
            <person name="Ma J."/>
        </authorList>
    </citation>
    <scope>NUCLEOTIDE SEQUENCE [LARGE SCALE GENOMIC DNA]</scope>
    <source>
        <strain evidence="5">JCM 17326</strain>
    </source>
</reference>
<comment type="caution">
    <text evidence="4">The sequence shown here is derived from an EMBL/GenBank/DDBJ whole genome shotgun (WGS) entry which is preliminary data.</text>
</comment>
<feature type="compositionally biased region" description="Polar residues" evidence="2">
    <location>
        <begin position="82"/>
        <end position="92"/>
    </location>
</feature>
<protein>
    <recommendedName>
        <fullName evidence="3">Clp R domain-containing protein</fullName>
    </recommendedName>
</protein>
<dbReference type="InterPro" id="IPR036628">
    <property type="entry name" value="Clp_N_dom_sf"/>
</dbReference>